<organism evidence="1">
    <name type="scientific">Rhizochromulina marina</name>
    <dbReference type="NCBI Taxonomy" id="1034831"/>
    <lineage>
        <taxon>Eukaryota</taxon>
        <taxon>Sar</taxon>
        <taxon>Stramenopiles</taxon>
        <taxon>Ochrophyta</taxon>
        <taxon>Dictyochophyceae</taxon>
        <taxon>Rhizochromulinales</taxon>
        <taxon>Rhizochromulina</taxon>
    </lineage>
</organism>
<accession>A0A7S2SEV0</accession>
<dbReference type="SUPFAM" id="SSF53335">
    <property type="entry name" value="S-adenosyl-L-methionine-dependent methyltransferases"/>
    <property type="match status" value="1"/>
</dbReference>
<proteinExistence type="predicted"/>
<dbReference type="CDD" id="cd02440">
    <property type="entry name" value="AdoMet_MTases"/>
    <property type="match status" value="1"/>
</dbReference>
<dbReference type="Pfam" id="PF13489">
    <property type="entry name" value="Methyltransf_23"/>
    <property type="match status" value="1"/>
</dbReference>
<dbReference type="EMBL" id="HBHJ01021279">
    <property type="protein sequence ID" value="CAD9698028.1"/>
    <property type="molecule type" value="Transcribed_RNA"/>
</dbReference>
<dbReference type="PANTHER" id="PTHR45036:SF1">
    <property type="entry name" value="METHYLTRANSFERASE LIKE 7A"/>
    <property type="match status" value="1"/>
</dbReference>
<reference evidence="1" key="1">
    <citation type="submission" date="2021-01" db="EMBL/GenBank/DDBJ databases">
        <authorList>
            <person name="Corre E."/>
            <person name="Pelletier E."/>
            <person name="Niang G."/>
            <person name="Scheremetjew M."/>
            <person name="Finn R."/>
            <person name="Kale V."/>
            <person name="Holt S."/>
            <person name="Cochrane G."/>
            <person name="Meng A."/>
            <person name="Brown T."/>
            <person name="Cohen L."/>
        </authorList>
    </citation>
    <scope>NUCLEOTIDE SEQUENCE</scope>
    <source>
        <strain evidence="1">CCMP1243</strain>
    </source>
</reference>
<evidence type="ECO:0000313" key="1">
    <source>
        <dbReference type="EMBL" id="CAD9698028.1"/>
    </source>
</evidence>
<dbReference type="InterPro" id="IPR029063">
    <property type="entry name" value="SAM-dependent_MTases_sf"/>
</dbReference>
<dbReference type="PANTHER" id="PTHR45036">
    <property type="entry name" value="METHYLTRANSFERASE LIKE 7B"/>
    <property type="match status" value="1"/>
</dbReference>
<gene>
    <name evidence="1" type="ORF">RMAR1173_LOCUS14085</name>
</gene>
<dbReference type="AlphaFoldDB" id="A0A7S2SEV0"/>
<protein>
    <recommendedName>
        <fullName evidence="2">Methyltransferase type 11 domain-containing protein</fullName>
    </recommendedName>
</protein>
<dbReference type="InterPro" id="IPR052356">
    <property type="entry name" value="Thiol_S-MT"/>
</dbReference>
<sequence>MALTTASAAVCVAGVGGLVVLSQSRRLKSWVFAKLWLLRGEQRCHQALASAKTALFRQQPLRGRVLDVGTGAGLQLDNLVRSPDLDHLVCVEPNPFFTHKLKDSVSRAHILRKELGLSPVCIEIFPGTVEEYLEAGAGGAAASFDNVTCLLVLCSIPDPQAVLGLLYERCLRPGGHLYFLEHVAAPKGTFQRILQVAVQPVWDLVGDGCHLCRETGHTIQCCGAWGKCDIRPVVPDHFLPVPFLVGWAQKPGS</sequence>
<dbReference type="Gene3D" id="3.40.50.150">
    <property type="entry name" value="Vaccinia Virus protein VP39"/>
    <property type="match status" value="1"/>
</dbReference>
<name>A0A7S2SEV0_9STRA</name>
<evidence type="ECO:0008006" key="2">
    <source>
        <dbReference type="Google" id="ProtNLM"/>
    </source>
</evidence>